<sequence length="251" mass="28760">ISPGFIAGAPCPITLCQRLVKEMNMHDLQVCYGTTETSPVSFMSIRDDPPEQRIKSVGHIMDHLEAAIIDKFGKMVPRGEKGEVVVRGYSVMRCYWTSEEQGRKEITADRWYHTGDIGVMHENGTVSIVGRSKDMIVRGGENIYPTEVENFLDRYGKVADVHIVGVPDERFREVVCAWIRLKDEYEGRCTEHEIREFCTGEIAHFKIPKYILFKKEKDFPMTATGKLKKFEIREISKIELGLQQVVSHFTE</sequence>
<evidence type="ECO:0000313" key="9">
    <source>
        <dbReference type="EMBL" id="GMR56921.1"/>
    </source>
</evidence>
<dbReference type="PANTHER" id="PTHR43201">
    <property type="entry name" value="ACYL-COA SYNTHETASE"/>
    <property type="match status" value="1"/>
</dbReference>
<dbReference type="Pfam" id="PF13193">
    <property type="entry name" value="AMP-binding_C"/>
    <property type="match status" value="1"/>
</dbReference>
<evidence type="ECO:0000256" key="2">
    <source>
        <dbReference type="ARBA" id="ARBA00022598"/>
    </source>
</evidence>
<evidence type="ECO:0000256" key="4">
    <source>
        <dbReference type="ARBA" id="ARBA00039638"/>
    </source>
</evidence>
<dbReference type="GO" id="GO:0031956">
    <property type="term" value="F:medium-chain fatty acid-CoA ligase activity"/>
    <property type="evidence" value="ECO:0007669"/>
    <property type="project" value="UniProtKB-EC"/>
</dbReference>
<dbReference type="InterPro" id="IPR000873">
    <property type="entry name" value="AMP-dep_synth/lig_dom"/>
</dbReference>
<comment type="catalytic activity">
    <reaction evidence="6">
        <text>a medium-chain fatty acid + ATP + CoA = a medium-chain fatty acyl-CoA + AMP + diphosphate</text>
        <dbReference type="Rhea" id="RHEA:48340"/>
        <dbReference type="ChEBI" id="CHEBI:30616"/>
        <dbReference type="ChEBI" id="CHEBI:33019"/>
        <dbReference type="ChEBI" id="CHEBI:57287"/>
        <dbReference type="ChEBI" id="CHEBI:59558"/>
        <dbReference type="ChEBI" id="CHEBI:90546"/>
        <dbReference type="ChEBI" id="CHEBI:456215"/>
        <dbReference type="EC" id="6.2.1.2"/>
    </reaction>
</comment>
<comment type="caution">
    <text evidence="9">The sequence shown here is derived from an EMBL/GenBank/DDBJ whole genome shotgun (WGS) entry which is preliminary data.</text>
</comment>
<dbReference type="AlphaFoldDB" id="A0AAN5D5T4"/>
<evidence type="ECO:0000256" key="5">
    <source>
        <dbReference type="ARBA" id="ARBA00047319"/>
    </source>
</evidence>
<dbReference type="InterPro" id="IPR042099">
    <property type="entry name" value="ANL_N_sf"/>
</dbReference>
<feature type="non-terminal residue" evidence="9">
    <location>
        <position position="1"/>
    </location>
</feature>
<feature type="domain" description="AMP-dependent synthetase/ligase" evidence="7">
    <location>
        <begin position="6"/>
        <end position="96"/>
    </location>
</feature>
<dbReference type="InterPro" id="IPR025110">
    <property type="entry name" value="AMP-bd_C"/>
</dbReference>
<keyword evidence="2" id="KW-0436">Ligase</keyword>
<organism evidence="9 10">
    <name type="scientific">Pristionchus mayeri</name>
    <dbReference type="NCBI Taxonomy" id="1317129"/>
    <lineage>
        <taxon>Eukaryota</taxon>
        <taxon>Metazoa</taxon>
        <taxon>Ecdysozoa</taxon>
        <taxon>Nematoda</taxon>
        <taxon>Chromadorea</taxon>
        <taxon>Rhabditida</taxon>
        <taxon>Rhabditina</taxon>
        <taxon>Diplogasteromorpha</taxon>
        <taxon>Diplogasteroidea</taxon>
        <taxon>Neodiplogasteridae</taxon>
        <taxon>Pristionchus</taxon>
    </lineage>
</organism>
<evidence type="ECO:0000259" key="7">
    <source>
        <dbReference type="Pfam" id="PF00501"/>
    </source>
</evidence>
<dbReference type="GO" id="GO:0006631">
    <property type="term" value="P:fatty acid metabolic process"/>
    <property type="evidence" value="ECO:0007669"/>
    <property type="project" value="TreeGrafter"/>
</dbReference>
<dbReference type="Proteomes" id="UP001328107">
    <property type="component" value="Unassembled WGS sequence"/>
</dbReference>
<dbReference type="Gene3D" id="3.40.50.12780">
    <property type="entry name" value="N-terminal domain of ligase-like"/>
    <property type="match status" value="1"/>
</dbReference>
<comment type="catalytic activity">
    <reaction evidence="5">
        <text>octanoate + ATP + CoA = octanoyl-CoA + AMP + diphosphate</text>
        <dbReference type="Rhea" id="RHEA:33631"/>
        <dbReference type="ChEBI" id="CHEBI:25646"/>
        <dbReference type="ChEBI" id="CHEBI:30616"/>
        <dbReference type="ChEBI" id="CHEBI:33019"/>
        <dbReference type="ChEBI" id="CHEBI:57287"/>
        <dbReference type="ChEBI" id="CHEBI:57386"/>
        <dbReference type="ChEBI" id="CHEBI:456215"/>
    </reaction>
</comment>
<name>A0AAN5D5T4_9BILA</name>
<keyword evidence="10" id="KW-1185">Reference proteome</keyword>
<dbReference type="SUPFAM" id="SSF56801">
    <property type="entry name" value="Acetyl-CoA synthetase-like"/>
    <property type="match status" value="1"/>
</dbReference>
<reference evidence="10" key="1">
    <citation type="submission" date="2022-10" db="EMBL/GenBank/DDBJ databases">
        <title>Genome assembly of Pristionchus species.</title>
        <authorList>
            <person name="Yoshida K."/>
            <person name="Sommer R.J."/>
        </authorList>
    </citation>
    <scope>NUCLEOTIDE SEQUENCE [LARGE SCALE GENOMIC DNA]</scope>
    <source>
        <strain evidence="10">RS5460</strain>
    </source>
</reference>
<dbReference type="PANTHER" id="PTHR43201:SF5">
    <property type="entry name" value="MEDIUM-CHAIN ACYL-COA LIGASE ACSF2, MITOCHONDRIAL"/>
    <property type="match status" value="1"/>
</dbReference>
<dbReference type="EMBL" id="BTRK01000006">
    <property type="protein sequence ID" value="GMR56921.1"/>
    <property type="molecule type" value="Genomic_DNA"/>
</dbReference>
<evidence type="ECO:0000313" key="10">
    <source>
        <dbReference type="Proteomes" id="UP001328107"/>
    </source>
</evidence>
<gene>
    <name evidence="9" type="ORF">PMAYCL1PPCAC_27116</name>
</gene>
<evidence type="ECO:0000256" key="6">
    <source>
        <dbReference type="ARBA" id="ARBA00048277"/>
    </source>
</evidence>
<evidence type="ECO:0000256" key="1">
    <source>
        <dbReference type="ARBA" id="ARBA00006432"/>
    </source>
</evidence>
<dbReference type="FunFam" id="3.30.300.30:FF:000008">
    <property type="entry name" value="2,3-dihydroxybenzoate-AMP ligase"/>
    <property type="match status" value="1"/>
</dbReference>
<feature type="non-terminal residue" evidence="9">
    <location>
        <position position="251"/>
    </location>
</feature>
<accession>A0AAN5D5T4</accession>
<comment type="similarity">
    <text evidence="1">Belongs to the ATP-dependent AMP-binding enzyme family.</text>
</comment>
<evidence type="ECO:0000259" key="8">
    <source>
        <dbReference type="Pfam" id="PF13193"/>
    </source>
</evidence>
<protein>
    <recommendedName>
        <fullName evidence="4">Medium-chain acyl-CoA ligase ACSF2, mitochondrial</fullName>
    </recommendedName>
</protein>
<evidence type="ECO:0000256" key="3">
    <source>
        <dbReference type="ARBA" id="ARBA00037247"/>
    </source>
</evidence>
<dbReference type="InterPro" id="IPR045851">
    <property type="entry name" value="AMP-bd_C_sf"/>
</dbReference>
<dbReference type="Gene3D" id="3.30.300.30">
    <property type="match status" value="1"/>
</dbReference>
<dbReference type="Pfam" id="PF00501">
    <property type="entry name" value="AMP-binding"/>
    <property type="match status" value="1"/>
</dbReference>
<proteinExistence type="inferred from homology"/>
<feature type="domain" description="AMP-binding enzyme C-terminal" evidence="8">
    <location>
        <begin position="147"/>
        <end position="226"/>
    </location>
</feature>
<comment type="function">
    <text evidence="3">Acyl-CoA synthases catalyze the initial reaction in fatty acid metabolism, by forming a thioester with CoA. Has some preference toward medium-chain substrates. Plays a role in adipocyte differentiation.</text>
</comment>